<comment type="caution">
    <text evidence="1">The sequence shown here is derived from an EMBL/GenBank/DDBJ whole genome shotgun (WGS) entry which is preliminary data.</text>
</comment>
<evidence type="ECO:0008006" key="3">
    <source>
        <dbReference type="Google" id="ProtNLM"/>
    </source>
</evidence>
<dbReference type="Proteomes" id="UP000285112">
    <property type="component" value="Unassembled WGS sequence"/>
</dbReference>
<organism evidence="1 2">
    <name type="scientific">Amycolatopsis panacis</name>
    <dbReference type="NCBI Taxonomy" id="2340917"/>
    <lineage>
        <taxon>Bacteria</taxon>
        <taxon>Bacillati</taxon>
        <taxon>Actinomycetota</taxon>
        <taxon>Actinomycetes</taxon>
        <taxon>Pseudonocardiales</taxon>
        <taxon>Pseudonocardiaceae</taxon>
        <taxon>Amycolatopsis</taxon>
    </lineage>
</organism>
<name>A0A419IAS2_9PSEU</name>
<dbReference type="EMBL" id="QZFV01000032">
    <property type="protein sequence ID" value="RJQ90620.1"/>
    <property type="molecule type" value="Genomic_DNA"/>
</dbReference>
<keyword evidence="2" id="KW-1185">Reference proteome</keyword>
<dbReference type="InterPro" id="IPR027417">
    <property type="entry name" value="P-loop_NTPase"/>
</dbReference>
<accession>A0A419IAS2</accession>
<dbReference type="Gene3D" id="1.25.40.10">
    <property type="entry name" value="Tetratricopeptide repeat domain"/>
    <property type="match status" value="1"/>
</dbReference>
<dbReference type="SUPFAM" id="SSF48452">
    <property type="entry name" value="TPR-like"/>
    <property type="match status" value="2"/>
</dbReference>
<dbReference type="Gene3D" id="3.40.50.300">
    <property type="entry name" value="P-loop containing nucleotide triphosphate hydrolases"/>
    <property type="match status" value="1"/>
</dbReference>
<dbReference type="RefSeq" id="WP_120021700.1">
    <property type="nucleotide sequence ID" value="NZ_QZFV01000032.1"/>
</dbReference>
<dbReference type="SUPFAM" id="SSF52540">
    <property type="entry name" value="P-loop containing nucleoside triphosphate hydrolases"/>
    <property type="match status" value="1"/>
</dbReference>
<dbReference type="AlphaFoldDB" id="A0A419IAS2"/>
<protein>
    <recommendedName>
        <fullName evidence="3">AAA+ ATPase domain-containing protein</fullName>
    </recommendedName>
</protein>
<gene>
    <name evidence="1" type="ORF">D5S19_02510</name>
</gene>
<sequence>MSEEWRAEFVKQCVAMAFTATGKVADYLWKRFTGRVRASPAELERAVRRLLDEDPEAARELRELLAGELPSGLSKPRIVAHSGPFVDRHEAWRQLAGRTGTAVLSGPPGIGKTALIRQLATETTGAGGAYPDGALLVDLDRFRDGPGMPLARARIMTYVLSRLGIAIVAATTEELAAQYEAALEPLRLLLVFDQAESAEELHGLVPPAPMSLILALTCGPAEDFVFDFAPHIPLGQLEPGTDRQLLEAICGAELLARDPQGVEALLAQCDRVPPLLVAAGEAVRQRAGFTPQPFAVVAKEFANGAGPDKVSQAYDELVAGLGPEAGELCRLLTAIPGPSFTPETANVLFGRESGKALAELHAHVLVTADPDGWLRLGSQARQAVSRTGNTTGTDAAFARLLRSYTARAVQADLRKPDRFRVYDTTVPVSTDVVVPEVDWLAAEMPVFRALAVAAYQRGFHDELKQLCGALEIVPLHRNVHREFEEILRCGIAVTTDPALLARMVSQHGRVLSLLGEFALAAQDFDRAAEQLRRIPDPGTARHRQLAASVEEFRGLFHREQGQLAEAAERYHRALLLTRELSIPGIPHRGRGLSARMLANVLVGLRRAPEALGLLREAEENTKDDDTRNVAQVWLVRAKAFAETGQAAEALGLLPEVWRLANQARSDQYDLEIGEALGDAAWRAGDPAQARQYWSGVWRRYQLSRHPRAARLYHKLYYGI</sequence>
<proteinExistence type="predicted"/>
<evidence type="ECO:0000313" key="2">
    <source>
        <dbReference type="Proteomes" id="UP000285112"/>
    </source>
</evidence>
<dbReference type="InterPro" id="IPR011990">
    <property type="entry name" value="TPR-like_helical_dom_sf"/>
</dbReference>
<evidence type="ECO:0000313" key="1">
    <source>
        <dbReference type="EMBL" id="RJQ90620.1"/>
    </source>
</evidence>
<reference evidence="1 2" key="1">
    <citation type="submission" date="2018-09" db="EMBL/GenBank/DDBJ databases">
        <title>YIM PH 21725 draft genome.</title>
        <authorList>
            <person name="Miao C."/>
        </authorList>
    </citation>
    <scope>NUCLEOTIDE SEQUENCE [LARGE SCALE GENOMIC DNA]</scope>
    <source>
        <strain evidence="2">YIM PH21725</strain>
    </source>
</reference>
<dbReference type="OrthoDB" id="8550139at2"/>